<proteinExistence type="predicted"/>
<dbReference type="AlphaFoldDB" id="A0A3N4JBK6"/>
<keyword evidence="2" id="KW-1185">Reference proteome</keyword>
<sequence length="205" mass="22705">MEIVFTGESLLSLKTDISMPSYSHIPIRLVPDSPRCQPSNGTSHVLLASVPAELQASMELVFASEFLLSSKTDILMPMYSLMPTKHVPESPRCQPSNGTCHVLLASVPIRLHAAMQMVFISKFLLTLKMNITMLSHSLTPIRHVLESPQCQHSNSSSHTLLASCSDELLTAMELAFIYEFLLTLKKDITKPRCSPAPIRYVPESP</sequence>
<dbReference type="EMBL" id="ML120423">
    <property type="protein sequence ID" value="RPA95659.1"/>
    <property type="molecule type" value="Genomic_DNA"/>
</dbReference>
<accession>A0A3N4JBK6</accession>
<organism evidence="1 2">
    <name type="scientific">Choiromyces venosus 120613-1</name>
    <dbReference type="NCBI Taxonomy" id="1336337"/>
    <lineage>
        <taxon>Eukaryota</taxon>
        <taxon>Fungi</taxon>
        <taxon>Dikarya</taxon>
        <taxon>Ascomycota</taxon>
        <taxon>Pezizomycotina</taxon>
        <taxon>Pezizomycetes</taxon>
        <taxon>Pezizales</taxon>
        <taxon>Tuberaceae</taxon>
        <taxon>Choiromyces</taxon>
    </lineage>
</organism>
<evidence type="ECO:0000313" key="2">
    <source>
        <dbReference type="Proteomes" id="UP000276215"/>
    </source>
</evidence>
<evidence type="ECO:0000313" key="1">
    <source>
        <dbReference type="EMBL" id="RPA95659.1"/>
    </source>
</evidence>
<gene>
    <name evidence="1" type="ORF">L873DRAFT_1792152</name>
</gene>
<reference evidence="1 2" key="1">
    <citation type="journal article" date="2018" name="Nat. Ecol. Evol.">
        <title>Pezizomycetes genomes reveal the molecular basis of ectomycorrhizal truffle lifestyle.</title>
        <authorList>
            <person name="Murat C."/>
            <person name="Payen T."/>
            <person name="Noel B."/>
            <person name="Kuo A."/>
            <person name="Morin E."/>
            <person name="Chen J."/>
            <person name="Kohler A."/>
            <person name="Krizsan K."/>
            <person name="Balestrini R."/>
            <person name="Da Silva C."/>
            <person name="Montanini B."/>
            <person name="Hainaut M."/>
            <person name="Levati E."/>
            <person name="Barry K.W."/>
            <person name="Belfiori B."/>
            <person name="Cichocki N."/>
            <person name="Clum A."/>
            <person name="Dockter R.B."/>
            <person name="Fauchery L."/>
            <person name="Guy J."/>
            <person name="Iotti M."/>
            <person name="Le Tacon F."/>
            <person name="Lindquist E.A."/>
            <person name="Lipzen A."/>
            <person name="Malagnac F."/>
            <person name="Mello A."/>
            <person name="Molinier V."/>
            <person name="Miyauchi S."/>
            <person name="Poulain J."/>
            <person name="Riccioni C."/>
            <person name="Rubini A."/>
            <person name="Sitrit Y."/>
            <person name="Splivallo R."/>
            <person name="Traeger S."/>
            <person name="Wang M."/>
            <person name="Zifcakova L."/>
            <person name="Wipf D."/>
            <person name="Zambonelli A."/>
            <person name="Paolocci F."/>
            <person name="Nowrousian M."/>
            <person name="Ottonello S."/>
            <person name="Baldrian P."/>
            <person name="Spatafora J.W."/>
            <person name="Henrissat B."/>
            <person name="Nagy L.G."/>
            <person name="Aury J.M."/>
            <person name="Wincker P."/>
            <person name="Grigoriev I.V."/>
            <person name="Bonfante P."/>
            <person name="Martin F.M."/>
        </authorList>
    </citation>
    <scope>NUCLEOTIDE SEQUENCE [LARGE SCALE GENOMIC DNA]</scope>
    <source>
        <strain evidence="1 2">120613-1</strain>
    </source>
</reference>
<dbReference type="Proteomes" id="UP000276215">
    <property type="component" value="Unassembled WGS sequence"/>
</dbReference>
<name>A0A3N4JBK6_9PEZI</name>
<protein>
    <submittedName>
        <fullName evidence="1">Uncharacterized protein</fullName>
    </submittedName>
</protein>